<name>A0A0E9XTR0_ANGAN</name>
<protein>
    <submittedName>
        <fullName evidence="1">Uncharacterized protein</fullName>
    </submittedName>
</protein>
<accession>A0A0E9XTR0</accession>
<sequence length="9" mass="1123">MATYSYLKF</sequence>
<organism evidence="1">
    <name type="scientific">Anguilla anguilla</name>
    <name type="common">European freshwater eel</name>
    <name type="synonym">Muraena anguilla</name>
    <dbReference type="NCBI Taxonomy" id="7936"/>
    <lineage>
        <taxon>Eukaryota</taxon>
        <taxon>Metazoa</taxon>
        <taxon>Chordata</taxon>
        <taxon>Craniata</taxon>
        <taxon>Vertebrata</taxon>
        <taxon>Euteleostomi</taxon>
        <taxon>Actinopterygii</taxon>
        <taxon>Neopterygii</taxon>
        <taxon>Teleostei</taxon>
        <taxon>Anguilliformes</taxon>
        <taxon>Anguillidae</taxon>
        <taxon>Anguilla</taxon>
    </lineage>
</organism>
<proteinExistence type="predicted"/>
<evidence type="ECO:0000313" key="1">
    <source>
        <dbReference type="EMBL" id="JAI05074.1"/>
    </source>
</evidence>
<reference evidence="1" key="1">
    <citation type="submission" date="2014-11" db="EMBL/GenBank/DDBJ databases">
        <authorList>
            <person name="Amaro Gonzalez C."/>
        </authorList>
    </citation>
    <scope>NUCLEOTIDE SEQUENCE</scope>
</reference>
<dbReference type="EMBL" id="GBXM01003504">
    <property type="protein sequence ID" value="JAI05074.1"/>
    <property type="molecule type" value="Transcribed_RNA"/>
</dbReference>
<reference evidence="1" key="2">
    <citation type="journal article" date="2015" name="Fish Shellfish Immunol.">
        <title>Early steps in the European eel (Anguilla anguilla)-Vibrio vulnificus interaction in the gills: Role of the RtxA13 toxin.</title>
        <authorList>
            <person name="Callol A."/>
            <person name="Pajuelo D."/>
            <person name="Ebbesson L."/>
            <person name="Teles M."/>
            <person name="MacKenzie S."/>
            <person name="Amaro C."/>
        </authorList>
    </citation>
    <scope>NUCLEOTIDE SEQUENCE</scope>
</reference>